<accession>A0A9P6LPI2</accession>
<proteinExistence type="predicted"/>
<comment type="caution">
    <text evidence="2">The sequence shown here is derived from an EMBL/GenBank/DDBJ whole genome shotgun (WGS) entry which is preliminary data.</text>
</comment>
<feature type="compositionally biased region" description="Low complexity" evidence="1">
    <location>
        <begin position="186"/>
        <end position="197"/>
    </location>
</feature>
<gene>
    <name evidence="2" type="ORF">CkaCkLH20_02395</name>
</gene>
<feature type="compositionally biased region" description="Basic and acidic residues" evidence="1">
    <location>
        <begin position="683"/>
        <end position="694"/>
    </location>
</feature>
<feature type="region of interest" description="Disordered" evidence="1">
    <location>
        <begin position="595"/>
        <end position="616"/>
    </location>
</feature>
<evidence type="ECO:0000256" key="1">
    <source>
        <dbReference type="SAM" id="MobiDB-lite"/>
    </source>
</evidence>
<evidence type="ECO:0000313" key="2">
    <source>
        <dbReference type="EMBL" id="KAF9880441.1"/>
    </source>
</evidence>
<feature type="compositionally biased region" description="Polar residues" evidence="1">
    <location>
        <begin position="165"/>
        <end position="185"/>
    </location>
</feature>
<feature type="region of interest" description="Disordered" evidence="1">
    <location>
        <begin position="381"/>
        <end position="542"/>
    </location>
</feature>
<protein>
    <submittedName>
        <fullName evidence="2">Uncharacterized protein</fullName>
    </submittedName>
</protein>
<dbReference type="EMBL" id="JAATWM020000005">
    <property type="protein sequence ID" value="KAF9880441.1"/>
    <property type="molecule type" value="Genomic_DNA"/>
</dbReference>
<feature type="compositionally biased region" description="Basic and acidic residues" evidence="1">
    <location>
        <begin position="498"/>
        <end position="542"/>
    </location>
</feature>
<keyword evidence="3" id="KW-1185">Reference proteome</keyword>
<sequence>MLSFFQDWDQDREMAAPVAGQQPNAAQNAVAEHSLPGVFVPNCAGKVIFPTTRRKPSGAHHPVIPPAPTTIADCSLISNGNVGNVFWAPPATPAIRRPSRCRSVDANGQLIPIPPKAFGDTINAGNPAGHQVQANIQSPYDVPQQAANMAVPGLPQLSQLPVPDNTPTSQSSQQYPLQTASSSTSARPVPQARPPVVKLNSRRNSSKHVVGSPKRPGLKLRGKSQISVHDIVRKVRNHLSRHPERQKASPGKAGSSSTCQRGSCQYVLDDGQVQDLVNIVVQEICEHGHGPTVTGDALHKRSGKRVEEAKQVVRKPSCLMNATDPQLSNAADPATTINEPQTAFFARSRSDGQVRAKVRPSQASITTILSKDSITNIQWHPESETASENDDAMDVPTSRSTDGHKIASEGGSNEQSRPGLDEDRKSVPSGNGDGDLKNNPENESEDPIQVVKDCGPGQVKLHTLDDEPSPVSELQTGEPSFQGFSIGSQLVSEINAEIGDKQEKAEVEQGTENRDPKHSAKQNHQEENDPKRAHPTEMEQDNKFGKTLLNNRDEIQQGITSFPPLNKRLTNEWASPSTSIIHEERETQDMYHLGIDARPGGILPIPQTPNMPRESVKSNSSLFHQDIFDTNGLSSAHKLTRRASEAVIHSTSRPKNGSILEPLGRRATDSKSLSRSRSTHFADLPKFEPPKDEPSLLQKLTRKLSSVFQSPMESRSMRAPPPSLASNRISRKVSEVLDTTRPTTEDEEPEAGYVSEPEPSAIYQAMTLSKPAKTGRRSICSEDNPSQKVDAITSLRGLIGAGGR</sequence>
<dbReference type="AlphaFoldDB" id="A0A9P6LPI2"/>
<dbReference type="OrthoDB" id="4837923at2759"/>
<feature type="region of interest" description="Disordered" evidence="1">
    <location>
        <begin position="735"/>
        <end position="760"/>
    </location>
</feature>
<feature type="region of interest" description="Disordered" evidence="1">
    <location>
        <begin position="645"/>
        <end position="696"/>
    </location>
</feature>
<feature type="region of interest" description="Disordered" evidence="1">
    <location>
        <begin position="155"/>
        <end position="260"/>
    </location>
</feature>
<organism evidence="2 3">
    <name type="scientific">Colletotrichum karsti</name>
    <dbReference type="NCBI Taxonomy" id="1095194"/>
    <lineage>
        <taxon>Eukaryota</taxon>
        <taxon>Fungi</taxon>
        <taxon>Dikarya</taxon>
        <taxon>Ascomycota</taxon>
        <taxon>Pezizomycotina</taxon>
        <taxon>Sordariomycetes</taxon>
        <taxon>Hypocreomycetidae</taxon>
        <taxon>Glomerellales</taxon>
        <taxon>Glomerellaceae</taxon>
        <taxon>Colletotrichum</taxon>
        <taxon>Colletotrichum boninense species complex</taxon>
    </lineage>
</organism>
<name>A0A9P6LPI2_9PEZI</name>
<dbReference type="GeneID" id="62158188"/>
<evidence type="ECO:0000313" key="3">
    <source>
        <dbReference type="Proteomes" id="UP000781932"/>
    </source>
</evidence>
<reference evidence="2" key="2">
    <citation type="submission" date="2020-11" db="EMBL/GenBank/DDBJ databases">
        <title>Whole genome sequencing of Colletotrichum sp.</title>
        <authorList>
            <person name="Li H."/>
        </authorList>
    </citation>
    <scope>NUCLEOTIDE SEQUENCE</scope>
    <source>
        <strain evidence="2">CkLH20</strain>
    </source>
</reference>
<dbReference type="RefSeq" id="XP_038749902.1">
    <property type="nucleotide sequence ID" value="XM_038885114.1"/>
</dbReference>
<dbReference type="Proteomes" id="UP000781932">
    <property type="component" value="Unassembled WGS sequence"/>
</dbReference>
<feature type="compositionally biased region" description="Polar residues" evidence="1">
    <location>
        <begin position="472"/>
        <end position="492"/>
    </location>
</feature>
<reference evidence="2" key="1">
    <citation type="submission" date="2020-03" db="EMBL/GenBank/DDBJ databases">
        <authorList>
            <person name="He L."/>
        </authorList>
    </citation>
    <scope>NUCLEOTIDE SEQUENCE</scope>
    <source>
        <strain evidence="2">CkLH20</strain>
    </source>
</reference>